<reference evidence="1 2" key="1">
    <citation type="submission" date="2023-09" db="EMBL/GenBank/DDBJ databases">
        <authorList>
            <person name="Rey-Velasco X."/>
        </authorList>
    </citation>
    <scope>NUCLEOTIDE SEQUENCE [LARGE SCALE GENOMIC DNA]</scope>
    <source>
        <strain evidence="1 2">P117</strain>
    </source>
</reference>
<dbReference type="RefSeq" id="WP_311368006.1">
    <property type="nucleotide sequence ID" value="NZ_JAVRHX010000001.1"/>
</dbReference>
<evidence type="ECO:0008006" key="3">
    <source>
        <dbReference type="Google" id="ProtNLM"/>
    </source>
</evidence>
<dbReference type="PROSITE" id="PS51257">
    <property type="entry name" value="PROKAR_LIPOPROTEIN"/>
    <property type="match status" value="1"/>
</dbReference>
<evidence type="ECO:0000313" key="2">
    <source>
        <dbReference type="Proteomes" id="UP001253545"/>
    </source>
</evidence>
<accession>A0ABU2ZPI7</accession>
<protein>
    <recommendedName>
        <fullName evidence="3">Lipoprotein</fullName>
    </recommendedName>
</protein>
<sequence>MKRHGLLIIILFGLTGCLSLVPETTEMCKVKEFRDILTGAKVVNITECWAPVSNATLETPKYQVGFSWSSDHPDKILFISTLYTIDRARTYLNFRDLSVINQDDIKTFKFNDKLLSDSGYNTLTNNSYTITGSAVTIPFSLFENIVSSKDIKVRITTSSHSEEYDFSGPDIGMANYIMKHIPIYLEKIKEFK</sequence>
<dbReference type="Proteomes" id="UP001253545">
    <property type="component" value="Unassembled WGS sequence"/>
</dbReference>
<dbReference type="EMBL" id="JAVRHX010000001">
    <property type="protein sequence ID" value="MDT0594539.1"/>
    <property type="molecule type" value="Genomic_DNA"/>
</dbReference>
<proteinExistence type="predicted"/>
<name>A0ABU2ZPI7_9ALTE</name>
<keyword evidence="2" id="KW-1185">Reference proteome</keyword>
<comment type="caution">
    <text evidence="1">The sequence shown here is derived from an EMBL/GenBank/DDBJ whole genome shotgun (WGS) entry which is preliminary data.</text>
</comment>
<evidence type="ECO:0000313" key="1">
    <source>
        <dbReference type="EMBL" id="MDT0594539.1"/>
    </source>
</evidence>
<gene>
    <name evidence="1" type="ORF">RM552_06755</name>
</gene>
<organism evidence="1 2">
    <name type="scientific">Glaciecola petra</name>
    <dbReference type="NCBI Taxonomy" id="3075602"/>
    <lineage>
        <taxon>Bacteria</taxon>
        <taxon>Pseudomonadati</taxon>
        <taxon>Pseudomonadota</taxon>
        <taxon>Gammaproteobacteria</taxon>
        <taxon>Alteromonadales</taxon>
        <taxon>Alteromonadaceae</taxon>
        <taxon>Glaciecola</taxon>
    </lineage>
</organism>